<feature type="domain" description="DDE-1" evidence="2">
    <location>
        <begin position="211"/>
        <end position="348"/>
    </location>
</feature>
<organism evidence="4 5">
    <name type="scientific">Adineta ricciae</name>
    <name type="common">Rotifer</name>
    <dbReference type="NCBI Taxonomy" id="249248"/>
    <lineage>
        <taxon>Eukaryota</taxon>
        <taxon>Metazoa</taxon>
        <taxon>Spiralia</taxon>
        <taxon>Gnathifera</taxon>
        <taxon>Rotifera</taxon>
        <taxon>Eurotatoria</taxon>
        <taxon>Bdelloidea</taxon>
        <taxon>Adinetida</taxon>
        <taxon>Adinetidae</taxon>
        <taxon>Adineta</taxon>
    </lineage>
</organism>
<dbReference type="InterPro" id="IPR050863">
    <property type="entry name" value="CenT-Element_Derived"/>
</dbReference>
<proteinExistence type="predicted"/>
<dbReference type="Proteomes" id="UP000663828">
    <property type="component" value="Unassembled WGS sequence"/>
</dbReference>
<dbReference type="Gene3D" id="1.10.10.60">
    <property type="entry name" value="Homeodomain-like"/>
    <property type="match status" value="1"/>
</dbReference>
<dbReference type="InterPro" id="IPR007889">
    <property type="entry name" value="HTH_Psq"/>
</dbReference>
<evidence type="ECO:0000259" key="2">
    <source>
        <dbReference type="Pfam" id="PF03184"/>
    </source>
</evidence>
<feature type="domain" description="HTH psq-type" evidence="3">
    <location>
        <begin position="17"/>
        <end position="51"/>
    </location>
</feature>
<dbReference type="GO" id="GO:0003677">
    <property type="term" value="F:DNA binding"/>
    <property type="evidence" value="ECO:0007669"/>
    <property type="project" value="InterPro"/>
</dbReference>
<dbReference type="Pfam" id="PF05225">
    <property type="entry name" value="HTH_psq"/>
    <property type="match status" value="1"/>
</dbReference>
<dbReference type="InterPro" id="IPR004875">
    <property type="entry name" value="DDE_SF_endonuclease_dom"/>
</dbReference>
<sequence length="874" mass="98997">MPRSYIRKKQPHYSTADLDNALKSIRRNTLTVKEASKKYHIPPSTLYARLSNRRGDGKSGAKTILTNEEEKLLIHIIQKFQEWQQPLTRSDLISIARNFMMKLNKTNVTSTSSLRDWFLCFRQRWMNVIKLVEAYKLEKIRSVSCTQLVVDRWFDHLHKVLTKLRIFNSPEAIYNVDESAFGDDPGRKQVIIKRDSKYATRTQGGSGKSYTTLIMCTSASGKFLPPYIIYRAQRLFDLWMPKNSYPGTRFNSTTSGWSEELVFYDWLQFHFVPNVKSIKRPILLTMDGHRSHLSIRIIKSAMDNGIHIECLPPHSTTILQPLDVLTLSKLKRSWRKLLSDQYRKTNSEALTKQTFALLISDLFKNHLLAGHCSGGFSKAGIYPFDRRAISKEKLLQPVSTQDFDETAARVSTTDDVPNIPPTVSTGRSLRRLSCPNISRNFYSLSEDTLSPVESNLVINTSTNNCIDTSLSAAVSTSLDIGNAIDSSDTSSSKANDLIPICYADLAVDSDPSPPPTTISTCTSNTDVSLILSDAMKILYSRNEEEKFPGNIISSTQQKVIIEKHLESIYSSIPSFDVDALNTNPLSDKIVAGDFSLCQLGTQDFQSFTVHSSATFDTNSAISKNSTIDALTKAIDKYMAPVVTATGRKKKQVERPYGESITSVDAYLKIKKTENARKRRVTKEKEPKAKTNLKQAKSARKKTETNVLSKPGELATNTTDFNNNSYPSFMNASSSHHQQTYHFPSPISNFDSTVSSVRILASTTGIRILSHECHVQYFFILFKLNKFKWKYLTMYLNDILWQCLEKSLYDDRAFQAAYFAWVENLKTHTDLAKFWFLKVHGERLGLFIYPVSLARITHLHHAGKPFPWALAVELV</sequence>
<dbReference type="PANTHER" id="PTHR19303">
    <property type="entry name" value="TRANSPOSON"/>
    <property type="match status" value="1"/>
</dbReference>
<gene>
    <name evidence="4" type="ORF">XAT740_LOCUS16816</name>
</gene>
<evidence type="ECO:0000256" key="1">
    <source>
        <dbReference type="SAM" id="MobiDB-lite"/>
    </source>
</evidence>
<dbReference type="Pfam" id="PF03184">
    <property type="entry name" value="DDE_1"/>
    <property type="match status" value="1"/>
</dbReference>
<evidence type="ECO:0000313" key="4">
    <source>
        <dbReference type="EMBL" id="CAF1071129.1"/>
    </source>
</evidence>
<dbReference type="EMBL" id="CAJNOR010001081">
    <property type="protein sequence ID" value="CAF1071129.1"/>
    <property type="molecule type" value="Genomic_DNA"/>
</dbReference>
<dbReference type="AlphaFoldDB" id="A0A814LXJ5"/>
<dbReference type="InterPro" id="IPR036397">
    <property type="entry name" value="RNaseH_sf"/>
</dbReference>
<evidence type="ECO:0000259" key="3">
    <source>
        <dbReference type="Pfam" id="PF05225"/>
    </source>
</evidence>
<dbReference type="PANTHER" id="PTHR19303:SF74">
    <property type="entry name" value="POGO TRANSPOSABLE ELEMENT WITH KRAB DOMAIN"/>
    <property type="match status" value="1"/>
</dbReference>
<accession>A0A814LXJ5</accession>
<feature type="region of interest" description="Disordered" evidence="1">
    <location>
        <begin position="676"/>
        <end position="706"/>
    </location>
</feature>
<reference evidence="4" key="1">
    <citation type="submission" date="2021-02" db="EMBL/GenBank/DDBJ databases">
        <authorList>
            <person name="Nowell W R."/>
        </authorList>
    </citation>
    <scope>NUCLEOTIDE SEQUENCE</scope>
</reference>
<comment type="caution">
    <text evidence="4">The sequence shown here is derived from an EMBL/GenBank/DDBJ whole genome shotgun (WGS) entry which is preliminary data.</text>
</comment>
<dbReference type="GO" id="GO:0005634">
    <property type="term" value="C:nucleus"/>
    <property type="evidence" value="ECO:0007669"/>
    <property type="project" value="TreeGrafter"/>
</dbReference>
<evidence type="ECO:0000313" key="5">
    <source>
        <dbReference type="Proteomes" id="UP000663828"/>
    </source>
</evidence>
<dbReference type="SUPFAM" id="SSF46689">
    <property type="entry name" value="Homeodomain-like"/>
    <property type="match status" value="1"/>
</dbReference>
<keyword evidence="5" id="KW-1185">Reference proteome</keyword>
<protein>
    <recommendedName>
        <fullName evidence="6">HTH CENPB-type domain-containing protein</fullName>
    </recommendedName>
</protein>
<dbReference type="Gene3D" id="3.30.420.10">
    <property type="entry name" value="Ribonuclease H-like superfamily/Ribonuclease H"/>
    <property type="match status" value="1"/>
</dbReference>
<dbReference type="InterPro" id="IPR009057">
    <property type="entry name" value="Homeodomain-like_sf"/>
</dbReference>
<evidence type="ECO:0008006" key="6">
    <source>
        <dbReference type="Google" id="ProtNLM"/>
    </source>
</evidence>
<name>A0A814LXJ5_ADIRI</name>